<protein>
    <submittedName>
        <fullName evidence="2">Metallophosphatase</fullName>
    </submittedName>
</protein>
<gene>
    <name evidence="2" type="ORF">Catovirus_1_820</name>
</gene>
<proteinExistence type="predicted"/>
<dbReference type="InterPro" id="IPR004843">
    <property type="entry name" value="Calcineurin-like_PHP"/>
</dbReference>
<evidence type="ECO:0000259" key="1">
    <source>
        <dbReference type="Pfam" id="PF00149"/>
    </source>
</evidence>
<dbReference type="InterPro" id="IPR029052">
    <property type="entry name" value="Metallo-depent_PP-like"/>
</dbReference>
<dbReference type="EMBL" id="KY684083">
    <property type="protein sequence ID" value="ARF08770.1"/>
    <property type="molecule type" value="Genomic_DNA"/>
</dbReference>
<reference evidence="2" key="1">
    <citation type="journal article" date="2017" name="Science">
        <title>Giant viruses with an expanded complement of translation system components.</title>
        <authorList>
            <person name="Schulz F."/>
            <person name="Yutin N."/>
            <person name="Ivanova N.N."/>
            <person name="Ortega D.R."/>
            <person name="Lee T.K."/>
            <person name="Vierheilig J."/>
            <person name="Daims H."/>
            <person name="Horn M."/>
            <person name="Wagner M."/>
            <person name="Jensen G.J."/>
            <person name="Kyrpides N.C."/>
            <person name="Koonin E.V."/>
            <person name="Woyke T."/>
        </authorList>
    </citation>
    <scope>NUCLEOTIDE SEQUENCE</scope>
    <source>
        <strain evidence="2">CTV1</strain>
    </source>
</reference>
<evidence type="ECO:0000313" key="2">
    <source>
        <dbReference type="EMBL" id="ARF08770.1"/>
    </source>
</evidence>
<dbReference type="SUPFAM" id="SSF56300">
    <property type="entry name" value="Metallo-dependent phosphatases"/>
    <property type="match status" value="1"/>
</dbReference>
<feature type="domain" description="Calcineurin-like phosphoesterase" evidence="1">
    <location>
        <begin position="2"/>
        <end position="224"/>
    </location>
</feature>
<dbReference type="PANTHER" id="PTHR37844:SF2">
    <property type="entry name" value="SER_THR PROTEIN PHOSPHATASE SUPERFAMILY (AFU_ORTHOLOGUE AFUA_1G14840)"/>
    <property type="match status" value="1"/>
</dbReference>
<name>A0A1V0SAM0_9VIRU</name>
<dbReference type="Gene3D" id="3.60.21.10">
    <property type="match status" value="1"/>
</dbReference>
<sequence>MIYLLSDIHLEFFKKNQIDKVLNKIKVKAKKEDTILLAGDICQVNNDNFEYFFRGIQTLFKKIIYILGNHEFYNSSIVETINLVNIKISELNSQINNIILLNNDHYYLEDYDVIVIGTTLWSNLKYHNDDISKTKYLINDFNYINNFTPHDYQKLYEQNYKFLEEKLVQFKDSKKIIMTHHIPSYSLIDKKYDNDSVNSCFASNLDNLFDESIIAWTYGHTHTPKETTINNILFKCNPIGYIGENSTFTILNELKIKKIE</sequence>
<organism evidence="2">
    <name type="scientific">Catovirus CTV1</name>
    <dbReference type="NCBI Taxonomy" id="1977631"/>
    <lineage>
        <taxon>Viruses</taxon>
        <taxon>Varidnaviria</taxon>
        <taxon>Bamfordvirae</taxon>
        <taxon>Nucleocytoviricota</taxon>
        <taxon>Megaviricetes</taxon>
        <taxon>Imitervirales</taxon>
        <taxon>Mimiviridae</taxon>
        <taxon>Klosneuvirinae</taxon>
        <taxon>Catovirus</taxon>
    </lineage>
</organism>
<dbReference type="PANTHER" id="PTHR37844">
    <property type="entry name" value="SER/THR PROTEIN PHOSPHATASE SUPERFAMILY (AFU_ORTHOLOGUE AFUA_1G14840)"/>
    <property type="match status" value="1"/>
</dbReference>
<accession>A0A1V0SAM0</accession>
<dbReference type="Pfam" id="PF00149">
    <property type="entry name" value="Metallophos"/>
    <property type="match status" value="1"/>
</dbReference>
<dbReference type="GO" id="GO:0016787">
    <property type="term" value="F:hydrolase activity"/>
    <property type="evidence" value="ECO:0007669"/>
    <property type="project" value="InterPro"/>
</dbReference>